<dbReference type="SUPFAM" id="SSF51556">
    <property type="entry name" value="Metallo-dependent hydrolases"/>
    <property type="match status" value="1"/>
</dbReference>
<dbReference type="Pfam" id="PF07969">
    <property type="entry name" value="Amidohydro_3"/>
    <property type="match status" value="1"/>
</dbReference>
<proteinExistence type="predicted"/>
<dbReference type="PANTHER" id="PTHR43135:SF3">
    <property type="entry name" value="ALPHA-D-RIBOSE 1-METHYLPHOSPHONATE 5-TRIPHOSPHATE DIPHOSPHATASE"/>
    <property type="match status" value="1"/>
</dbReference>
<dbReference type="Proteomes" id="UP000192660">
    <property type="component" value="Unassembled WGS sequence"/>
</dbReference>
<accession>A0A1W1W9X1</accession>
<evidence type="ECO:0000313" key="3">
    <source>
        <dbReference type="Proteomes" id="UP000192660"/>
    </source>
</evidence>
<dbReference type="EMBL" id="FWWY01000001">
    <property type="protein sequence ID" value="SMC03108.1"/>
    <property type="molecule type" value="Genomic_DNA"/>
</dbReference>
<dbReference type="CDD" id="cd01309">
    <property type="entry name" value="Met_dep_hydrolase_C"/>
    <property type="match status" value="1"/>
</dbReference>
<dbReference type="InterPro" id="IPR013108">
    <property type="entry name" value="Amidohydro_3"/>
</dbReference>
<protein>
    <submittedName>
        <fullName evidence="2">Imidazolonepropionase</fullName>
    </submittedName>
</protein>
<evidence type="ECO:0000259" key="1">
    <source>
        <dbReference type="Pfam" id="PF07969"/>
    </source>
</evidence>
<gene>
    <name evidence="2" type="ORF">SAMN00768000_0911</name>
</gene>
<reference evidence="3" key="1">
    <citation type="submission" date="2017-04" db="EMBL/GenBank/DDBJ databases">
        <authorList>
            <person name="Varghese N."/>
            <person name="Submissions S."/>
        </authorList>
    </citation>
    <scope>NUCLEOTIDE SEQUENCE [LARGE SCALE GENOMIC DNA]</scope>
    <source>
        <strain evidence="3">DSM 9293</strain>
    </source>
</reference>
<evidence type="ECO:0000313" key="2">
    <source>
        <dbReference type="EMBL" id="SMC03108.1"/>
    </source>
</evidence>
<keyword evidence="3" id="KW-1185">Reference proteome</keyword>
<dbReference type="InterPro" id="IPR011059">
    <property type="entry name" value="Metal-dep_hydrolase_composite"/>
</dbReference>
<dbReference type="SUPFAM" id="SSF51338">
    <property type="entry name" value="Composite domain of metallo-dependent hydrolases"/>
    <property type="match status" value="1"/>
</dbReference>
<sequence>MGTGTIRTLDVERAGHLSREFQPRVKTVRVLIGIGCKKKATSESNNARQYDHGGKGFMLAIIGGRVETISHGAMHSATVLIDDDGQILAVGSDILIPEDAHIIDAHGQYVLPGFIDSHTHLGVFNDGEGKEGADGNEMTNPLTPGIRAIDGFNPADVALIDAIQGGITAAWVTPGSGNVIGGQGATLRLYGQHLEEMILKAPSGMKSAMGENPKRVYGTDKKFPMTRMGVAKALREAFVAALNYRQQREKDPTHPRNLDHEALLMVIDGVIPLRTHAHRADDIETALRIGREFGVRQVIEHGTEAFKVVDELVLYQIPVSLGPALVARVKPEVRARGFHTPAILAKHGVKFSLITDHPVVPVQYLVVSAALAVREGLDEQTALRAITLNAAEICGVSDRIGSIEPGKDGDIVIWTGHPFDWRSQVDKTIIRGQVVYDRNRSNLEE</sequence>
<organism evidence="2 3">
    <name type="scientific">Sulfobacillus thermosulfidooxidans (strain DSM 9293 / VKM B-1269 / AT-1)</name>
    <dbReference type="NCBI Taxonomy" id="929705"/>
    <lineage>
        <taxon>Bacteria</taxon>
        <taxon>Bacillati</taxon>
        <taxon>Bacillota</taxon>
        <taxon>Clostridia</taxon>
        <taxon>Eubacteriales</taxon>
        <taxon>Clostridiales Family XVII. Incertae Sedis</taxon>
        <taxon>Sulfobacillus</taxon>
    </lineage>
</organism>
<dbReference type="InterPro" id="IPR051781">
    <property type="entry name" value="Metallo-dep_Hydrolase"/>
</dbReference>
<name>A0A1W1W9X1_SULTA</name>
<dbReference type="AlphaFoldDB" id="A0A1W1W9X1"/>
<dbReference type="GO" id="GO:0016810">
    <property type="term" value="F:hydrolase activity, acting on carbon-nitrogen (but not peptide) bonds"/>
    <property type="evidence" value="ECO:0007669"/>
    <property type="project" value="InterPro"/>
</dbReference>
<dbReference type="STRING" id="28034.BFX07_09320"/>
<dbReference type="Gene3D" id="3.20.20.140">
    <property type="entry name" value="Metal-dependent hydrolases"/>
    <property type="match status" value="1"/>
</dbReference>
<dbReference type="PANTHER" id="PTHR43135">
    <property type="entry name" value="ALPHA-D-RIBOSE 1-METHYLPHOSPHONATE 5-TRIPHOSPHATE DIPHOSPHATASE"/>
    <property type="match status" value="1"/>
</dbReference>
<feature type="domain" description="Amidohydrolase 3" evidence="1">
    <location>
        <begin position="273"/>
        <end position="436"/>
    </location>
</feature>
<dbReference type="InterPro" id="IPR032466">
    <property type="entry name" value="Metal_Hydrolase"/>
</dbReference>